<dbReference type="GO" id="GO:0051536">
    <property type="term" value="F:iron-sulfur cluster binding"/>
    <property type="evidence" value="ECO:0007669"/>
    <property type="project" value="UniProtKB-KW"/>
</dbReference>
<evidence type="ECO:0000256" key="3">
    <source>
        <dbReference type="ARBA" id="ARBA00023004"/>
    </source>
</evidence>
<dbReference type="InterPro" id="IPR043129">
    <property type="entry name" value="ATPase_NBD"/>
</dbReference>
<dbReference type="Gene3D" id="3.30.420.40">
    <property type="match status" value="2"/>
</dbReference>
<reference evidence="6" key="1">
    <citation type="journal article" date="2018" name="Antonie Van Leeuwenhoek">
        <title>Proteinivorax hydrogeniformans sp. nov., an anaerobic, haloalkaliphilic bacterium fermenting proteinaceous compounds with high hydrogen production.</title>
        <authorList>
            <person name="Boltyanskaya Y."/>
            <person name="Detkova E."/>
            <person name="Pimenov N."/>
            <person name="Kevbrin V."/>
        </authorList>
    </citation>
    <scope>NUCLEOTIDE SEQUENCE</scope>
    <source>
        <strain evidence="6">Z-710</strain>
    </source>
</reference>
<dbReference type="CDD" id="cd24036">
    <property type="entry name" value="ASKHA_NBD_BcrAD_BadFG_HgdC_HadI"/>
    <property type="match status" value="1"/>
</dbReference>
<dbReference type="Pfam" id="PF01869">
    <property type="entry name" value="BcrAD_BadFG"/>
    <property type="match status" value="1"/>
</dbReference>
<accession>A0AAU8HVP1</accession>
<dbReference type="InterPro" id="IPR051805">
    <property type="entry name" value="Dehydratase_Activator_Redct"/>
</dbReference>
<dbReference type="NCBIfam" id="TIGR00241">
    <property type="entry name" value="CoA_E_activ"/>
    <property type="match status" value="1"/>
</dbReference>
<dbReference type="PANTHER" id="PTHR32329">
    <property type="entry name" value="BIFUNCTIONAL PROTEIN [INCLUDES 2-HYDROXYACYL-COA DEHYDRATASE (N-TER) AND ITS ACTIVATOR DOMAIN (C_TERM)-RELATED"/>
    <property type="match status" value="1"/>
</dbReference>
<dbReference type="GO" id="GO:0046872">
    <property type="term" value="F:metal ion binding"/>
    <property type="evidence" value="ECO:0007669"/>
    <property type="project" value="UniProtKB-KW"/>
</dbReference>
<evidence type="ECO:0000256" key="4">
    <source>
        <dbReference type="ARBA" id="ARBA00023014"/>
    </source>
</evidence>
<evidence type="ECO:0000256" key="2">
    <source>
        <dbReference type="ARBA" id="ARBA00022723"/>
    </source>
</evidence>
<dbReference type="AlphaFoldDB" id="A0AAU8HVP1"/>
<dbReference type="SUPFAM" id="SSF53067">
    <property type="entry name" value="Actin-like ATPase domain"/>
    <property type="match status" value="1"/>
</dbReference>
<dbReference type="PANTHER" id="PTHR32329:SF2">
    <property type="entry name" value="BIFUNCTIONAL PROTEIN [INCLUDES 2-HYDROXYACYL-COA DEHYDRATASE (N-TER) AND ITS ACTIVATOR DOMAIN (C_TERM)"/>
    <property type="match status" value="1"/>
</dbReference>
<dbReference type="InterPro" id="IPR002731">
    <property type="entry name" value="ATPase_BadF"/>
</dbReference>
<evidence type="ECO:0000313" key="6">
    <source>
        <dbReference type="EMBL" id="XCI29466.1"/>
    </source>
</evidence>
<reference evidence="6" key="2">
    <citation type="submission" date="2024-06" db="EMBL/GenBank/DDBJ databases">
        <authorList>
            <person name="Petrova K.O."/>
            <person name="Toshchakov S.V."/>
            <person name="Boltjanskaja Y.V."/>
            <person name="Kevbrin V.V."/>
        </authorList>
    </citation>
    <scope>NUCLEOTIDE SEQUENCE</scope>
    <source>
        <strain evidence="6">Z-710</strain>
    </source>
</reference>
<dbReference type="EMBL" id="CP159485">
    <property type="protein sequence ID" value="XCI29466.1"/>
    <property type="molecule type" value="Genomic_DNA"/>
</dbReference>
<protein>
    <submittedName>
        <fullName evidence="6">Acyl-CoA dehydratase activase</fullName>
    </submittedName>
</protein>
<evidence type="ECO:0000259" key="5">
    <source>
        <dbReference type="Pfam" id="PF01869"/>
    </source>
</evidence>
<organism evidence="6">
    <name type="scientific">Proteinivorax hydrogeniformans</name>
    <dbReference type="NCBI Taxonomy" id="1826727"/>
    <lineage>
        <taxon>Bacteria</taxon>
        <taxon>Bacillati</taxon>
        <taxon>Bacillota</taxon>
        <taxon>Clostridia</taxon>
        <taxon>Eubacteriales</taxon>
        <taxon>Proteinivoracaceae</taxon>
        <taxon>Proteinivorax</taxon>
    </lineage>
</organism>
<keyword evidence="2" id="KW-0479">Metal-binding</keyword>
<evidence type="ECO:0000256" key="1">
    <source>
        <dbReference type="ARBA" id="ARBA00001966"/>
    </source>
</evidence>
<name>A0AAU8HVP1_9FIRM</name>
<dbReference type="RefSeq" id="WP_353894014.1">
    <property type="nucleotide sequence ID" value="NZ_CP159485.1"/>
</dbReference>
<proteinExistence type="predicted"/>
<dbReference type="InterPro" id="IPR008275">
    <property type="entry name" value="CoA_E_activase_dom"/>
</dbReference>
<sequence length="251" mass="26623">MYTVGIDVGSAAIKIVAFDGNDYKYTIEPTGWSPKSKGAEVYSRFLSDNKISSGHIKKVVATGYGGRRLDFIDEYKSEITCHGRGCHVLDPSIKGVIDIGGQDSKAMLLNGSGKVLDFTLNDKCAAGTGRFLQVTVNALGLDMDQIDALANNSKPLEIDNMCAVFAETEVLNLIVQGAKQGDILAGLLKSIALRIGSLAGKVDIEGEVAFCGGVAQSKVLTQMVEQYCNLKINKLENPQITGALGAAVIGF</sequence>
<comment type="cofactor">
    <cofactor evidence="1">
        <name>[4Fe-4S] cluster</name>
        <dbReference type="ChEBI" id="CHEBI:49883"/>
    </cofactor>
</comment>
<keyword evidence="4" id="KW-0411">Iron-sulfur</keyword>
<keyword evidence="3" id="KW-0408">Iron</keyword>
<feature type="domain" description="ATPase BadF/BadG/BcrA/BcrD type" evidence="5">
    <location>
        <begin position="4"/>
        <end position="250"/>
    </location>
</feature>
<gene>
    <name evidence="6" type="ORF">PRVXH_000787</name>
</gene>